<reference evidence="4" key="1">
    <citation type="submission" date="2018-05" db="EMBL/GenBank/DDBJ databases">
        <authorList>
            <person name="Lanie J.A."/>
            <person name="Ng W.-L."/>
            <person name="Kazmierczak K.M."/>
            <person name="Andrzejewski T.M."/>
            <person name="Davidsen T.M."/>
            <person name="Wayne K.J."/>
            <person name="Tettelin H."/>
            <person name="Glass J.I."/>
            <person name="Rusch D."/>
            <person name="Podicherti R."/>
            <person name="Tsui H.-C.T."/>
            <person name="Winkler M.E."/>
        </authorList>
    </citation>
    <scope>NUCLEOTIDE SEQUENCE</scope>
</reference>
<feature type="domain" description="Sortilin N-terminal" evidence="3">
    <location>
        <begin position="133"/>
        <end position="256"/>
    </location>
</feature>
<proteinExistence type="predicted"/>
<evidence type="ECO:0000259" key="3">
    <source>
        <dbReference type="Pfam" id="PF15902"/>
    </source>
</evidence>
<evidence type="ECO:0000313" key="4">
    <source>
        <dbReference type="EMBL" id="SUZ74078.1"/>
    </source>
</evidence>
<organism evidence="4">
    <name type="scientific">marine metagenome</name>
    <dbReference type="NCBI Taxonomy" id="408172"/>
    <lineage>
        <taxon>unclassified sequences</taxon>
        <taxon>metagenomes</taxon>
        <taxon>ecological metagenomes</taxon>
    </lineage>
</organism>
<dbReference type="PANTHER" id="PTHR43739">
    <property type="entry name" value="XYLOGLUCANASE (EUROFUNG)"/>
    <property type="match status" value="1"/>
</dbReference>
<feature type="region of interest" description="Disordered" evidence="2">
    <location>
        <begin position="775"/>
        <end position="798"/>
    </location>
</feature>
<dbReference type="CDD" id="cd15482">
    <property type="entry name" value="Sialidase_non-viral"/>
    <property type="match status" value="1"/>
</dbReference>
<dbReference type="EMBL" id="UINC01001199">
    <property type="protein sequence ID" value="SUZ74078.1"/>
    <property type="molecule type" value="Genomic_DNA"/>
</dbReference>
<dbReference type="PANTHER" id="PTHR43739:SF5">
    <property type="entry name" value="EXO-ALPHA-SIALIDASE"/>
    <property type="match status" value="1"/>
</dbReference>
<evidence type="ECO:0000256" key="2">
    <source>
        <dbReference type="SAM" id="MobiDB-lite"/>
    </source>
</evidence>
<dbReference type="InterPro" id="IPR036278">
    <property type="entry name" value="Sialidase_sf"/>
</dbReference>
<evidence type="ECO:0000256" key="1">
    <source>
        <dbReference type="ARBA" id="ARBA00022737"/>
    </source>
</evidence>
<dbReference type="GO" id="GO:0010411">
    <property type="term" value="P:xyloglucan metabolic process"/>
    <property type="evidence" value="ECO:0007669"/>
    <property type="project" value="TreeGrafter"/>
</dbReference>
<gene>
    <name evidence="4" type="ORF">METZ01_LOCUS26932</name>
</gene>
<dbReference type="InterPro" id="IPR015943">
    <property type="entry name" value="WD40/YVTN_repeat-like_dom_sf"/>
</dbReference>
<sequence length="1068" mass="117503">MLCSADHYPRLVALLSTFVVSSISVSETHAMQSLQDLPTGFFESSDFRYVGPVGNRVSAVVGEPGNPNVYYFGAASGGVFKSEDGGHSWSPLFDDQEAQSIGALAIAPSDPNVVWAGTGEAFIRSNVSIGNGVYRSTDGGEHWAHVGLSESGRIGRIVVHPEDPDIAFVAAAGHMYGPQEQRGLFKTIDGGVTWERTLFSGENSGAIDVVMNPANPRIMFAATWQMQMWTWGRESGGEESGLWMSRDGGDNWERLEGNGLPRGTLGKIGLGMSPADPDRVYALIETNSNREYEPLVDHEGTLWRSDDGGGSWRMVNGDHALAQRPLYYSRLHAAPDDADEVHFMSTQHTRSLDGGITFSSEGGGDNHDMWIDPLAPDRMIVGNDQGVKISTNRGRTWYRPLLPIAQMYHVYTDTKVPYNLFGNRQDGPSTMGPSNTLSGGSIPIGAWGSIGGCESGFAVPDTVTNDVVWSGCYEGILDRHEISTGITRTVSVWPDNPEGWPANRVRYRFQWTFPVHISPHDHEMVYAGSQHVHMTTDGGQSWSVISPDLTRNDTTKQQQTGGLTTEDVSPVYASVLFAIAESPIDRGLIWTGSNDGLVHLTRDGGDTWENVTQNIPDLPPWGTVSNIEPSRFDAGVAYLTVDFHQLGNTEPFVYKTEDYGRSWRALAGDIPRSVFSYAHVVREDPTRPGLLYLGTENSVLVSFDDGISWIPLQGDLPHAPAYWMTVQTHFNDLVVGTYGRGFWILDDITPIQQLTDQVLASDFHLFQPRPAYRFLPREGRNSQPGDPAAGENPTPGASINFYLGQGTEGRGQILIATESGEHVRTLSTAGTSGLNRVFWDLRYESSSTPRLRTSPLEHSHRDIGPSGWRPPPDGGVVRPLAVPGLYQVTLILEGHEQQSVWLEVLQDPESSASTSDMEAQLNLQLELRELSDSTGALINRIEWTRKSLDDLEERLTGDPSYNDVVTAGEMLDQLLIELEMGLFDLRLTGGSARQDTIRWPRQLWAKLSSLSGYSSGSDDRPSDQMLEIRTIYRQRVTDSLLRWAEIAASNLARFNQILAEQGLPPIIS</sequence>
<dbReference type="InterPro" id="IPR052025">
    <property type="entry name" value="Xyloglucanase_GH74"/>
</dbReference>
<feature type="region of interest" description="Disordered" evidence="2">
    <location>
        <begin position="849"/>
        <end position="872"/>
    </location>
</feature>
<dbReference type="AlphaFoldDB" id="A0A381Q571"/>
<dbReference type="SUPFAM" id="SSF110296">
    <property type="entry name" value="Oligoxyloglucan reducing end-specific cellobiohydrolase"/>
    <property type="match status" value="1"/>
</dbReference>
<keyword evidence="1" id="KW-0677">Repeat</keyword>
<name>A0A381Q571_9ZZZZ</name>
<dbReference type="Pfam" id="PF15902">
    <property type="entry name" value="Sortilin-Vps10"/>
    <property type="match status" value="1"/>
</dbReference>
<dbReference type="Gene3D" id="2.130.10.10">
    <property type="entry name" value="YVTN repeat-like/Quinoprotein amine dehydrogenase"/>
    <property type="match status" value="5"/>
</dbReference>
<protein>
    <recommendedName>
        <fullName evidence="3">Sortilin N-terminal domain-containing protein</fullName>
    </recommendedName>
</protein>
<dbReference type="InterPro" id="IPR031778">
    <property type="entry name" value="Sortilin_N"/>
</dbReference>
<accession>A0A381Q571</accession>
<dbReference type="SUPFAM" id="SSF50939">
    <property type="entry name" value="Sialidases"/>
    <property type="match status" value="1"/>
</dbReference>